<accession>A0ABV1IP78</accession>
<proteinExistence type="predicted"/>
<dbReference type="InterPro" id="IPR014986">
    <property type="entry name" value="XkdN-like"/>
</dbReference>
<evidence type="ECO:0000313" key="2">
    <source>
        <dbReference type="Proteomes" id="UP001439984"/>
    </source>
</evidence>
<reference evidence="1 2" key="1">
    <citation type="submission" date="2024-04" db="EMBL/GenBank/DDBJ databases">
        <title>Human intestinal bacterial collection.</title>
        <authorList>
            <person name="Pauvert C."/>
            <person name="Hitch T.C.A."/>
            <person name="Clavel T."/>
        </authorList>
    </citation>
    <scope>NUCLEOTIDE SEQUENCE [LARGE SCALE GENOMIC DNA]</scope>
    <source>
        <strain evidence="1 2">CLA-AA-H236</strain>
    </source>
</reference>
<keyword evidence="2" id="KW-1185">Reference proteome</keyword>
<dbReference type="Proteomes" id="UP001439984">
    <property type="component" value="Unassembled WGS sequence"/>
</dbReference>
<organism evidence="1 2">
    <name type="scientific">Faecalibacterium longum</name>
    <dbReference type="NCBI Taxonomy" id="1851428"/>
    <lineage>
        <taxon>Bacteria</taxon>
        <taxon>Bacillati</taxon>
        <taxon>Bacillota</taxon>
        <taxon>Clostridia</taxon>
        <taxon>Eubacteriales</taxon>
        <taxon>Oscillospiraceae</taxon>
        <taxon>Faecalibacterium</taxon>
    </lineage>
</organism>
<dbReference type="Pfam" id="PF08890">
    <property type="entry name" value="Phage_TAC_5"/>
    <property type="match status" value="1"/>
</dbReference>
<sequence length="135" mass="14763">MSALSAFLNPTVTTEEKELIVSKRFLDEKGKPAPFRIRSLTQEENSACSKAATRNIKVNGGYQEKVNQNEYISRIIVAATLEPDFASAEVCEHFGTKDPIQVPGKMLLAGEFAKLSAAILELSGFEQNLGDEAKN</sequence>
<dbReference type="Gene3D" id="3.30.2220.30">
    <property type="match status" value="1"/>
</dbReference>
<dbReference type="EMBL" id="JBBNIB010000106">
    <property type="protein sequence ID" value="MEQ2687795.1"/>
    <property type="molecule type" value="Genomic_DNA"/>
</dbReference>
<name>A0ABV1IP78_9FIRM</name>
<gene>
    <name evidence="1" type="ORF">AAAU72_06330</name>
</gene>
<evidence type="ECO:0000313" key="1">
    <source>
        <dbReference type="EMBL" id="MEQ2687795.1"/>
    </source>
</evidence>
<comment type="caution">
    <text evidence="1">The sequence shown here is derived from an EMBL/GenBank/DDBJ whole genome shotgun (WGS) entry which is preliminary data.</text>
</comment>
<protein>
    <submittedName>
        <fullName evidence="1">Phage portal protein</fullName>
    </submittedName>
</protein>
<dbReference type="InterPro" id="IPR038559">
    <property type="entry name" value="XkdN-like_sf"/>
</dbReference>
<dbReference type="RefSeq" id="WP_227623346.1">
    <property type="nucleotide sequence ID" value="NZ_JBBNIB010000106.1"/>
</dbReference>